<feature type="region of interest" description="Disordered" evidence="4">
    <location>
        <begin position="105"/>
        <end position="151"/>
    </location>
</feature>
<dbReference type="Pfam" id="PF00436">
    <property type="entry name" value="SSB"/>
    <property type="match status" value="1"/>
</dbReference>
<evidence type="ECO:0000256" key="4">
    <source>
        <dbReference type="SAM" id="MobiDB-lite"/>
    </source>
</evidence>
<dbReference type="EMBL" id="AJDQ01000030">
    <property type="protein sequence ID" value="EOI51855.1"/>
    <property type="molecule type" value="Genomic_DNA"/>
</dbReference>
<comment type="subunit">
    <text evidence="2">Homotetramer.</text>
</comment>
<dbReference type="Gene3D" id="2.40.50.140">
    <property type="entry name" value="Nucleic acid-binding proteins"/>
    <property type="match status" value="1"/>
</dbReference>
<dbReference type="GO" id="GO:0006260">
    <property type="term" value="P:DNA replication"/>
    <property type="evidence" value="ECO:0007669"/>
    <property type="project" value="InterPro"/>
</dbReference>
<dbReference type="OrthoDB" id="9809878at2"/>
<accession>R2V1X2</accession>
<dbReference type="NCBIfam" id="TIGR00621">
    <property type="entry name" value="ssb"/>
    <property type="match status" value="1"/>
</dbReference>
<feature type="compositionally biased region" description="Basic and acidic residues" evidence="4">
    <location>
        <begin position="107"/>
        <end position="120"/>
    </location>
</feature>
<dbReference type="GO" id="GO:0003697">
    <property type="term" value="F:single-stranded DNA binding"/>
    <property type="evidence" value="ECO:0007669"/>
    <property type="project" value="UniProtKB-UniRule"/>
</dbReference>
<dbReference type="InterPro" id="IPR012340">
    <property type="entry name" value="NA-bd_OB-fold"/>
</dbReference>
<comment type="caution">
    <text evidence="5">The sequence shown here is derived from an EMBL/GenBank/DDBJ whole genome shotgun (WGS) entry which is preliminary data.</text>
</comment>
<evidence type="ECO:0000313" key="6">
    <source>
        <dbReference type="EMBL" id="EOW78415.1"/>
    </source>
</evidence>
<reference evidence="6 8" key="2">
    <citation type="submission" date="2013-03" db="EMBL/GenBank/DDBJ databases">
        <title>The Genome Sequence of Enterococcus gilvus ATCC BAA-350 (PacBio/Illumina hybrid assembly).</title>
        <authorList>
            <consortium name="The Broad Institute Genomics Platform"/>
            <consortium name="The Broad Institute Genome Sequencing Center for Infectious Disease"/>
            <person name="Earl A."/>
            <person name="Russ C."/>
            <person name="Gilmore M."/>
            <person name="Surin D."/>
            <person name="Walker B."/>
            <person name="Young S."/>
            <person name="Zeng Q."/>
            <person name="Gargeya S."/>
            <person name="Fitzgerald M."/>
            <person name="Haas B."/>
            <person name="Abouelleil A."/>
            <person name="Allen A.W."/>
            <person name="Alvarado L."/>
            <person name="Arachchi H.M."/>
            <person name="Berlin A.M."/>
            <person name="Chapman S.B."/>
            <person name="Gainer-Dewar J."/>
            <person name="Goldberg J."/>
            <person name="Griggs A."/>
            <person name="Gujja S."/>
            <person name="Hansen M."/>
            <person name="Howarth C."/>
            <person name="Imamovic A."/>
            <person name="Ireland A."/>
            <person name="Larimer J."/>
            <person name="McCowan C."/>
            <person name="Murphy C."/>
            <person name="Pearson M."/>
            <person name="Poon T.W."/>
            <person name="Priest M."/>
            <person name="Roberts A."/>
            <person name="Saif S."/>
            <person name="Shea T."/>
            <person name="Sisk P."/>
            <person name="Sykes S."/>
            <person name="Wortman J."/>
            <person name="Nusbaum C."/>
            <person name="Birren B."/>
        </authorList>
    </citation>
    <scope>NUCLEOTIDE SEQUENCE [LARGE SCALE GENOMIC DNA]</scope>
    <source>
        <strain evidence="6 8">ATCC BAA-350</strain>
    </source>
</reference>
<evidence type="ECO:0000313" key="7">
    <source>
        <dbReference type="Proteomes" id="UP000013750"/>
    </source>
</evidence>
<dbReference type="RefSeq" id="WP_010782428.1">
    <property type="nucleotide sequence ID" value="NZ_ASWH01000003.1"/>
</dbReference>
<evidence type="ECO:0000313" key="8">
    <source>
        <dbReference type="Proteomes" id="UP000014160"/>
    </source>
</evidence>
<dbReference type="FunFam" id="2.40.50.140:FF:000084">
    <property type="entry name" value="Single-stranded DNA-binding protein"/>
    <property type="match status" value="1"/>
</dbReference>
<proteinExistence type="inferred from homology"/>
<evidence type="ECO:0000256" key="3">
    <source>
        <dbReference type="PIRNR" id="PIRNR002070"/>
    </source>
</evidence>
<dbReference type="Proteomes" id="UP000013750">
    <property type="component" value="Unassembled WGS sequence"/>
</dbReference>
<dbReference type="PROSITE" id="PS50935">
    <property type="entry name" value="SSB"/>
    <property type="match status" value="1"/>
</dbReference>
<dbReference type="InterPro" id="IPR011344">
    <property type="entry name" value="ssDNA-bd"/>
</dbReference>
<reference evidence="5 7" key="1">
    <citation type="submission" date="2013-02" db="EMBL/GenBank/DDBJ databases">
        <title>The Genome Sequence of Enterococcus gilvus ATCC BAA-350.</title>
        <authorList>
            <consortium name="The Broad Institute Genome Sequencing Platform"/>
            <consortium name="The Broad Institute Genome Sequencing Center for Infectious Disease"/>
            <person name="Earl A.M."/>
            <person name="Gilmore M.S."/>
            <person name="Lebreton F."/>
            <person name="Walker B."/>
            <person name="Young S.K."/>
            <person name="Zeng Q."/>
            <person name="Gargeya S."/>
            <person name="Fitzgerald M."/>
            <person name="Haas B."/>
            <person name="Abouelleil A."/>
            <person name="Alvarado L."/>
            <person name="Arachchi H.M."/>
            <person name="Berlin A.M."/>
            <person name="Chapman S.B."/>
            <person name="Dewar J."/>
            <person name="Goldberg J."/>
            <person name="Griggs A."/>
            <person name="Gujja S."/>
            <person name="Hansen M."/>
            <person name="Howarth C."/>
            <person name="Imamovic A."/>
            <person name="Larimer J."/>
            <person name="McCowan C."/>
            <person name="Murphy C."/>
            <person name="Neiman D."/>
            <person name="Pearson M."/>
            <person name="Priest M."/>
            <person name="Roberts A."/>
            <person name="Saif S."/>
            <person name="Shea T."/>
            <person name="Sisk P."/>
            <person name="Sykes S."/>
            <person name="Wortman J."/>
            <person name="Nusbaum C."/>
            <person name="Birren B."/>
        </authorList>
    </citation>
    <scope>NUCLEOTIDE SEQUENCE [LARGE SCALE GENOMIC DNA]</scope>
    <source>
        <strain evidence="5 7">ATCC BAA-350</strain>
    </source>
</reference>
<evidence type="ECO:0000256" key="2">
    <source>
        <dbReference type="HAMAP-Rule" id="MF_00984"/>
    </source>
</evidence>
<comment type="caution">
    <text evidence="2">Lacks conserved residue(s) required for the propagation of feature annotation.</text>
</comment>
<protein>
    <recommendedName>
        <fullName evidence="2 3">Single-stranded DNA-binding protein</fullName>
        <shortName evidence="2">SSB</shortName>
    </recommendedName>
</protein>
<dbReference type="EMBL" id="ASWH01000003">
    <property type="protein sequence ID" value="EOW78415.1"/>
    <property type="molecule type" value="Genomic_DNA"/>
</dbReference>
<dbReference type="HAMAP" id="MF_00984">
    <property type="entry name" value="SSB"/>
    <property type="match status" value="1"/>
</dbReference>
<sequence>MINNVVLVGRLTKDPDLRYTQQGKAVATYTLAVNRKFTNQAGNKEADFINCVIWGKRAEALANYCRKGALIGTTGRIQTRNYDNQQGQRVYITEVVAEDFQMLESRSVSESRDTKHKETSHNSTQHQENLPEDPDLNGQDVSNTDIPYYGE</sequence>
<keyword evidence="1 2" id="KW-0238">DNA-binding</keyword>
<name>R2V1X2_9ENTE</name>
<organism evidence="5 7">
    <name type="scientific">Enterococcus gilvus ATCC BAA-350</name>
    <dbReference type="NCBI Taxonomy" id="1158614"/>
    <lineage>
        <taxon>Bacteria</taxon>
        <taxon>Bacillati</taxon>
        <taxon>Bacillota</taxon>
        <taxon>Bacilli</taxon>
        <taxon>Lactobacillales</taxon>
        <taxon>Enterococcaceae</taxon>
        <taxon>Enterococcus</taxon>
    </lineage>
</organism>
<evidence type="ECO:0000256" key="1">
    <source>
        <dbReference type="ARBA" id="ARBA00023125"/>
    </source>
</evidence>
<dbReference type="PANTHER" id="PTHR10302:SF27">
    <property type="entry name" value="SINGLE-STRANDED DNA-BINDING PROTEIN"/>
    <property type="match status" value="1"/>
</dbReference>
<dbReference type="eggNOG" id="COG0629">
    <property type="taxonomic scope" value="Bacteria"/>
</dbReference>
<dbReference type="SUPFAM" id="SSF50249">
    <property type="entry name" value="Nucleic acid-binding proteins"/>
    <property type="match status" value="1"/>
</dbReference>
<keyword evidence="8" id="KW-1185">Reference proteome</keyword>
<dbReference type="InterPro" id="IPR000424">
    <property type="entry name" value="Primosome_PriB/ssb"/>
</dbReference>
<dbReference type="PIRSF" id="PIRSF002070">
    <property type="entry name" value="SSB"/>
    <property type="match status" value="1"/>
</dbReference>
<dbReference type="PATRIC" id="fig|1158614.3.peg.4094"/>
<dbReference type="GO" id="GO:0009295">
    <property type="term" value="C:nucleoid"/>
    <property type="evidence" value="ECO:0007669"/>
    <property type="project" value="TreeGrafter"/>
</dbReference>
<dbReference type="CDD" id="cd04496">
    <property type="entry name" value="SSB_OBF"/>
    <property type="match status" value="1"/>
</dbReference>
<gene>
    <name evidence="6" type="ORF">I592_04008</name>
    <name evidence="5" type="ORF">UKC_04115</name>
</gene>
<dbReference type="HOGENOM" id="CLU_078758_6_1_9"/>
<dbReference type="AlphaFoldDB" id="R2V1X2"/>
<dbReference type="Proteomes" id="UP000014160">
    <property type="component" value="Unassembled WGS sequence"/>
</dbReference>
<evidence type="ECO:0000313" key="5">
    <source>
        <dbReference type="EMBL" id="EOI51855.1"/>
    </source>
</evidence>
<dbReference type="PANTHER" id="PTHR10302">
    <property type="entry name" value="SINGLE-STRANDED DNA-BINDING PROTEIN"/>
    <property type="match status" value="1"/>
</dbReference>